<sequence length="299" mass="32587">MTALATDTGLTDPEVRVALDELAELALLKPSAQFDGKLRPVSPDVGLAKLLASAEARLASRQVEVEEARAEIASITAEHHSAWPIDGAIRHDGLDAIRTRLEELQRATEFECLSLNPGGAHRPEAREAAASLNEEALARGVTIRAVCRDSFRNDTETLTYARWLIELGSEMRTVPTVPIQMVIVDRKIAVVPAQADNPRAAALEVRSPGIVAALHALFEQVWEVGLPFGQQIPRDQDGCTPTERELLRMAAGGDTDEAAARRLGVSLRTVRRMMAHLMERLDAASRFQAGVNATKRGWL</sequence>
<dbReference type="GO" id="GO:0003677">
    <property type="term" value="F:DNA binding"/>
    <property type="evidence" value="ECO:0007669"/>
    <property type="project" value="InterPro"/>
</dbReference>
<evidence type="ECO:0000256" key="1">
    <source>
        <dbReference type="SAM" id="Coils"/>
    </source>
</evidence>
<dbReference type="AlphaFoldDB" id="A0A917R7T9"/>
<reference evidence="3" key="1">
    <citation type="journal article" date="2014" name="Int. J. Syst. Evol. Microbiol.">
        <title>Complete genome sequence of Corynebacterium casei LMG S-19264T (=DSM 44701T), isolated from a smear-ripened cheese.</title>
        <authorList>
            <consortium name="US DOE Joint Genome Institute (JGI-PGF)"/>
            <person name="Walter F."/>
            <person name="Albersmeier A."/>
            <person name="Kalinowski J."/>
            <person name="Ruckert C."/>
        </authorList>
    </citation>
    <scope>NUCLEOTIDE SEQUENCE</scope>
    <source>
        <strain evidence="3">JCM 3035</strain>
    </source>
</reference>
<evidence type="ECO:0000259" key="2">
    <source>
        <dbReference type="PROSITE" id="PS50043"/>
    </source>
</evidence>
<keyword evidence="4" id="KW-1185">Reference proteome</keyword>
<protein>
    <submittedName>
        <fullName evidence="3">Transcriptional regulator</fullName>
    </submittedName>
</protein>
<evidence type="ECO:0000313" key="4">
    <source>
        <dbReference type="Proteomes" id="UP000637788"/>
    </source>
</evidence>
<dbReference type="Pfam" id="PF00196">
    <property type="entry name" value="GerE"/>
    <property type="match status" value="1"/>
</dbReference>
<dbReference type="SUPFAM" id="SSF46894">
    <property type="entry name" value="C-terminal effector domain of the bipartite response regulators"/>
    <property type="match status" value="1"/>
</dbReference>
<dbReference type="PANTHER" id="PTHR34293:SF1">
    <property type="entry name" value="HTH-TYPE TRANSCRIPTIONAL REGULATOR TRMBL2"/>
    <property type="match status" value="1"/>
</dbReference>
<dbReference type="Gene3D" id="3.30.870.10">
    <property type="entry name" value="Endonuclease Chain A"/>
    <property type="match status" value="1"/>
</dbReference>
<gene>
    <name evidence="3" type="ORF">GCM10010094_63250</name>
</gene>
<reference evidence="3" key="2">
    <citation type="submission" date="2020-09" db="EMBL/GenBank/DDBJ databases">
        <authorList>
            <person name="Sun Q."/>
            <person name="Ohkuma M."/>
        </authorList>
    </citation>
    <scope>NUCLEOTIDE SEQUENCE</scope>
    <source>
        <strain evidence="3">JCM 3035</strain>
    </source>
</reference>
<comment type="caution">
    <text evidence="3">The sequence shown here is derived from an EMBL/GenBank/DDBJ whole genome shotgun (WGS) entry which is preliminary data.</text>
</comment>
<dbReference type="InterPro" id="IPR051797">
    <property type="entry name" value="TrmB-like"/>
</dbReference>
<organism evidence="3 4">
    <name type="scientific">Streptomyces flaveus</name>
    <dbReference type="NCBI Taxonomy" id="66370"/>
    <lineage>
        <taxon>Bacteria</taxon>
        <taxon>Bacillati</taxon>
        <taxon>Actinomycetota</taxon>
        <taxon>Actinomycetes</taxon>
        <taxon>Kitasatosporales</taxon>
        <taxon>Streptomycetaceae</taxon>
        <taxon>Streptomyces</taxon>
        <taxon>Streptomyces aurantiacus group</taxon>
    </lineage>
</organism>
<evidence type="ECO:0000313" key="3">
    <source>
        <dbReference type="EMBL" id="GGK93856.1"/>
    </source>
</evidence>
<dbReference type="Proteomes" id="UP000637788">
    <property type="component" value="Unassembled WGS sequence"/>
</dbReference>
<proteinExistence type="predicted"/>
<feature type="domain" description="HTH luxR-type" evidence="2">
    <location>
        <begin position="232"/>
        <end position="297"/>
    </location>
</feature>
<keyword evidence="1" id="KW-0175">Coiled coil</keyword>
<dbReference type="InterPro" id="IPR000792">
    <property type="entry name" value="Tscrpt_reg_LuxR_C"/>
</dbReference>
<dbReference type="EMBL" id="BMPQ01000020">
    <property type="protein sequence ID" value="GGK93856.1"/>
    <property type="molecule type" value="Genomic_DNA"/>
</dbReference>
<feature type="coiled-coil region" evidence="1">
    <location>
        <begin position="51"/>
        <end position="78"/>
    </location>
</feature>
<dbReference type="InterPro" id="IPR036388">
    <property type="entry name" value="WH-like_DNA-bd_sf"/>
</dbReference>
<dbReference type="PROSITE" id="PS50043">
    <property type="entry name" value="HTH_LUXR_2"/>
    <property type="match status" value="1"/>
</dbReference>
<dbReference type="SMART" id="SM00421">
    <property type="entry name" value="HTH_LUXR"/>
    <property type="match status" value="1"/>
</dbReference>
<dbReference type="SUPFAM" id="SSF56024">
    <property type="entry name" value="Phospholipase D/nuclease"/>
    <property type="match status" value="1"/>
</dbReference>
<dbReference type="InterPro" id="IPR016032">
    <property type="entry name" value="Sig_transdc_resp-reg_C-effctor"/>
</dbReference>
<dbReference type="CDD" id="cd06170">
    <property type="entry name" value="LuxR_C_like"/>
    <property type="match status" value="1"/>
</dbReference>
<dbReference type="Gene3D" id="1.10.10.10">
    <property type="entry name" value="Winged helix-like DNA-binding domain superfamily/Winged helix DNA-binding domain"/>
    <property type="match status" value="1"/>
</dbReference>
<dbReference type="PANTHER" id="PTHR34293">
    <property type="entry name" value="HTH-TYPE TRANSCRIPTIONAL REGULATOR TRMBL2"/>
    <property type="match status" value="1"/>
</dbReference>
<dbReference type="GO" id="GO:0006355">
    <property type="term" value="P:regulation of DNA-templated transcription"/>
    <property type="evidence" value="ECO:0007669"/>
    <property type="project" value="InterPro"/>
</dbReference>
<accession>A0A917R7T9</accession>
<name>A0A917R7T9_9ACTN</name>